<evidence type="ECO:0000256" key="6">
    <source>
        <dbReference type="ARBA" id="ARBA00022664"/>
    </source>
</evidence>
<dbReference type="Pfam" id="PF21289">
    <property type="entry name" value="EDC4_C"/>
    <property type="match status" value="1"/>
</dbReference>
<feature type="region of interest" description="Disordered" evidence="10">
    <location>
        <begin position="160"/>
        <end position="183"/>
    </location>
</feature>
<keyword evidence="7" id="KW-0677">Repeat</keyword>
<feature type="compositionally biased region" description="Low complexity" evidence="10">
    <location>
        <begin position="943"/>
        <end position="961"/>
    </location>
</feature>
<dbReference type="InterPro" id="IPR032401">
    <property type="entry name" value="EDC4_WD40"/>
</dbReference>
<reference evidence="13" key="1">
    <citation type="submission" date="2021-03" db="EMBL/GenBank/DDBJ databases">
        <authorList>
            <consortium name="Genoscope - CEA"/>
            <person name="William W."/>
        </authorList>
    </citation>
    <scope>NUCLEOTIDE SEQUENCE</scope>
    <source>
        <strain evidence="13">Doubled-haploid Pahang</strain>
    </source>
</reference>
<proteinExistence type="inferred from homology"/>
<evidence type="ECO:0000256" key="2">
    <source>
        <dbReference type="ARBA" id="ARBA00009639"/>
    </source>
</evidence>
<evidence type="ECO:0000259" key="12">
    <source>
        <dbReference type="Pfam" id="PF21289"/>
    </source>
</evidence>
<dbReference type="FunFam" id="1.10.220.100:FF:000001">
    <property type="entry name" value="Enhancer of mRNA-decapping protein 4"/>
    <property type="match status" value="1"/>
</dbReference>
<dbReference type="PROSITE" id="PS50294">
    <property type="entry name" value="WD_REPEATS_REGION"/>
    <property type="match status" value="1"/>
</dbReference>
<dbReference type="InterPro" id="IPR044938">
    <property type="entry name" value="EDC4_C_sf"/>
</dbReference>
<accession>A0A8D6ZT36</accession>
<keyword evidence="8" id="KW-0175">Coiled coil</keyword>
<dbReference type="InterPro" id="IPR001680">
    <property type="entry name" value="WD40_rpt"/>
</dbReference>
<keyword evidence="4" id="KW-0597">Phosphoprotein</keyword>
<organism evidence="13">
    <name type="scientific">Musa acuminata subsp. malaccensis</name>
    <name type="common">Wild banana</name>
    <name type="synonym">Musa malaccensis</name>
    <dbReference type="NCBI Taxonomy" id="214687"/>
    <lineage>
        <taxon>Eukaryota</taxon>
        <taxon>Viridiplantae</taxon>
        <taxon>Streptophyta</taxon>
        <taxon>Embryophyta</taxon>
        <taxon>Tracheophyta</taxon>
        <taxon>Spermatophyta</taxon>
        <taxon>Magnoliopsida</taxon>
        <taxon>Liliopsida</taxon>
        <taxon>Zingiberales</taxon>
        <taxon>Musaceae</taxon>
        <taxon>Musa</taxon>
    </lineage>
</organism>
<keyword evidence="5 9" id="KW-0853">WD repeat</keyword>
<evidence type="ECO:0000256" key="7">
    <source>
        <dbReference type="ARBA" id="ARBA00022737"/>
    </source>
</evidence>
<keyword evidence="3" id="KW-0963">Cytoplasm</keyword>
<evidence type="ECO:0000256" key="8">
    <source>
        <dbReference type="ARBA" id="ARBA00023054"/>
    </source>
</evidence>
<evidence type="ECO:0000256" key="10">
    <source>
        <dbReference type="SAM" id="MobiDB-lite"/>
    </source>
</evidence>
<dbReference type="FunFam" id="2.130.10.10:FF:000232">
    <property type="entry name" value="enhancer of mRNA-decapping protein 4"/>
    <property type="match status" value="1"/>
</dbReference>
<evidence type="ECO:0000256" key="4">
    <source>
        <dbReference type="ARBA" id="ARBA00022553"/>
    </source>
</evidence>
<feature type="domain" description="Enhancer of mRNA-decapping protein 4 WD40 repeat region" evidence="11">
    <location>
        <begin position="210"/>
        <end position="326"/>
    </location>
</feature>
<dbReference type="InterPro" id="IPR045152">
    <property type="entry name" value="EDC4-like"/>
</dbReference>
<feature type="domain" description="Enhancer of mRNA-decapping protein 4 C-terminal" evidence="12">
    <location>
        <begin position="1281"/>
        <end position="1399"/>
    </location>
</feature>
<comment type="subcellular location">
    <subcellularLocation>
        <location evidence="1">Cytoplasm</location>
        <location evidence="1">P-body</location>
    </subcellularLocation>
</comment>
<dbReference type="Pfam" id="PF00400">
    <property type="entry name" value="WD40"/>
    <property type="match status" value="1"/>
</dbReference>
<feature type="compositionally biased region" description="Pro residues" evidence="10">
    <location>
        <begin position="24"/>
        <end position="56"/>
    </location>
</feature>
<dbReference type="SUPFAM" id="SSF50978">
    <property type="entry name" value="WD40 repeat-like"/>
    <property type="match status" value="1"/>
</dbReference>
<dbReference type="Gene3D" id="2.130.10.10">
    <property type="entry name" value="YVTN repeat-like/Quinoprotein amine dehydrogenase"/>
    <property type="match status" value="1"/>
</dbReference>
<protein>
    <submittedName>
        <fullName evidence="13">(wild Malaysian banana) hypothetical protein</fullName>
    </submittedName>
</protein>
<feature type="region of interest" description="Disordered" evidence="10">
    <location>
        <begin position="1"/>
        <end position="119"/>
    </location>
</feature>
<feature type="repeat" description="WD" evidence="9">
    <location>
        <begin position="257"/>
        <end position="299"/>
    </location>
</feature>
<dbReference type="InterPro" id="IPR036322">
    <property type="entry name" value="WD40_repeat_dom_sf"/>
</dbReference>
<dbReference type="GO" id="GO:0000932">
    <property type="term" value="C:P-body"/>
    <property type="evidence" value="ECO:0007669"/>
    <property type="project" value="UniProtKB-SubCell"/>
</dbReference>
<evidence type="ECO:0000259" key="11">
    <source>
        <dbReference type="Pfam" id="PF16529"/>
    </source>
</evidence>
<feature type="region of interest" description="Disordered" evidence="10">
    <location>
        <begin position="923"/>
        <end position="972"/>
    </location>
</feature>
<feature type="compositionally biased region" description="Polar residues" evidence="10">
    <location>
        <begin position="1"/>
        <end position="14"/>
    </location>
</feature>
<name>A0A8D6ZT36_MUSAM</name>
<evidence type="ECO:0000256" key="5">
    <source>
        <dbReference type="ARBA" id="ARBA00022574"/>
    </source>
</evidence>
<feature type="region of interest" description="Disordered" evidence="10">
    <location>
        <begin position="877"/>
        <end position="898"/>
    </location>
</feature>
<feature type="repeat" description="WD" evidence="9">
    <location>
        <begin position="376"/>
        <end position="409"/>
    </location>
</feature>
<dbReference type="EMBL" id="HG996474">
    <property type="protein sequence ID" value="CAG1835583.1"/>
    <property type="molecule type" value="Genomic_DNA"/>
</dbReference>
<comment type="similarity">
    <text evidence="2">Belongs to the WD repeat EDC4 family.</text>
</comment>
<evidence type="ECO:0000256" key="1">
    <source>
        <dbReference type="ARBA" id="ARBA00004201"/>
    </source>
</evidence>
<feature type="region of interest" description="Disordered" evidence="10">
    <location>
        <begin position="700"/>
        <end position="721"/>
    </location>
</feature>
<feature type="compositionally biased region" description="Pro residues" evidence="10">
    <location>
        <begin position="101"/>
        <end position="111"/>
    </location>
</feature>
<evidence type="ECO:0000256" key="9">
    <source>
        <dbReference type="PROSITE-ProRule" id="PRU00221"/>
    </source>
</evidence>
<sequence length="1413" mass="152731">MASPAGSPNTSGNYEAQAVFKPPNAGPSPGSNPRPPFHLPSAYPAPPSSYPTPPLPGAFSYPPATPPFHHHPFLHYPQEPLHRPPAIYSPTAASPQLTNPNPTPNPSPSPNSNPGARLMALLNPPAHLESPVSMPLPSSTPSDFLSPSATATTILHPVPSAPPAALVQPTPVRMPSNKLPRGRLLGSGERVVYDVDLRLPGELQPPQLEVTPITKYISDPGLVLGRQIAVNRNYICYGLKLGAIRVLNINTALRSLLKGHSQRVTDMAFFAEDVHFLASASIDGRIFVWKINEAPDEENKPQITGKIIMAIQIVGQGESRHPRICWHSHKQEILFVGVGNWVLKIDINKVGRGKEFLAEEPLKCHVEKLIDGVQITGKHDGEVTDLSISQWMITRLVSASKDGTVMIWDDRKVVPLAMFKPHDGHPVNSVAFMTSPHCPDHINLITSGPLSREVKVWASAGEEGWLLPTDSESWRCTQTLDLRSSLESRTEEAFFNQIVVLPQPSLIVIANAKKNAIYAVHVDYGPYPSSTRMDYIADFTVAMPILSLTGTHDCLPDGEQVVQVYCVQTQAIQQYALDLIQCLPPPTASAGLERDHLSHVVETRGMEGLAVPEPSCGLSVNDFSTENSSPKTHLTNSSIDRASAASQAVTKVSTVGTSTLELSESSFEVQPSAPPAPSVDVDALHVTPVPPALSVDFAGTLPDLKSPEKSEDTPSIGGCEMDQSISEYSVDRRVDSFIESALDVPMTEGSTLKDESKAGQNDLSMLSNPRLMFKLGGNSTHLVTPAEILSGAISSSESSHANKRSIKEVKAQDMTTCDDIECAELEVKVVGEDKPGLQEFDSQKVPEDFAAEDKEISPQTSIADFRMENECSTVKGTLEETRPGEDNAISQSKKHLPSTFEAKIQDGVKNTTEEVTGSAVMAASQSPLAASGKKQIEKTSQRFSPSSPSSSPFNSTESFNEPGSSTGAPPADAAFSEIPALQETVNQIISMQKEMQKQMSLMVSASVAKEGKRVETTLSRSMEKIIKANLEAVWARIQEENAKYEKFEKDRVQQMTNLITNHVNKDLPTILEKAAKKELSVIGSTVVRAITPIISSAIAESFQKGVGDKSVNQLEKSISSKLEATVARQIQTQFQTSGKQVLEDALRSCLESSVVPAFEHSCKTMSEQVGNVFKKGMSEHTAAALQQLEVANSSLALTLRDAINSASSITQNLTTELIDGQRKLLGLFAAGNTKALDPLAVQQANGPSVGLPEMILEIDPHQALSIQQVGAPLDPTKELSRLISERKYEEAFTMALQRSDVSIVSWLCTQVDLRVICSTGQPLPLSQGVLLALVQQLACDIGHETSRKVGWMTDVAVAINPADPMIALHVRPIFEQVYNMLGHQMAFPTTSASEAASVRLLMHVINSVLTTCK</sequence>
<dbReference type="InterPro" id="IPR015943">
    <property type="entry name" value="WD40/YVTN_repeat-like_dom_sf"/>
</dbReference>
<gene>
    <name evidence="13" type="ORF">GSMUA_236410.1</name>
</gene>
<dbReference type="PANTHER" id="PTHR15598:SF5">
    <property type="entry name" value="ENHANCER OF MRNA-DECAPPING PROTEIN 4"/>
    <property type="match status" value="1"/>
</dbReference>
<dbReference type="GO" id="GO:0006397">
    <property type="term" value="P:mRNA processing"/>
    <property type="evidence" value="ECO:0007669"/>
    <property type="project" value="UniProtKB-KW"/>
</dbReference>
<dbReference type="PROSITE" id="PS50082">
    <property type="entry name" value="WD_REPEATS_2"/>
    <property type="match status" value="2"/>
</dbReference>
<dbReference type="SMART" id="SM00320">
    <property type="entry name" value="WD40"/>
    <property type="match status" value="3"/>
</dbReference>
<evidence type="ECO:0000313" key="13">
    <source>
        <dbReference type="EMBL" id="CAG1835583.1"/>
    </source>
</evidence>
<evidence type="ECO:0000256" key="3">
    <source>
        <dbReference type="ARBA" id="ARBA00022490"/>
    </source>
</evidence>
<dbReference type="PANTHER" id="PTHR15598">
    <property type="entry name" value="ENHANCER OF MRNA-DECAPPING PROTEIN 4"/>
    <property type="match status" value="1"/>
</dbReference>
<dbReference type="Pfam" id="PF16529">
    <property type="entry name" value="Ge1_WD40"/>
    <property type="match status" value="1"/>
</dbReference>
<keyword evidence="6" id="KW-0507">mRNA processing</keyword>
<dbReference type="Gene3D" id="1.10.220.100">
    <property type="entry name" value="conserved c-terminal region of ge- 1"/>
    <property type="match status" value="1"/>
</dbReference>
<dbReference type="InterPro" id="IPR049404">
    <property type="entry name" value="EDC4_C"/>
</dbReference>
<dbReference type="GO" id="GO:0031087">
    <property type="term" value="P:deadenylation-independent decapping of nuclear-transcribed mRNA"/>
    <property type="evidence" value="ECO:0007669"/>
    <property type="project" value="InterPro"/>
</dbReference>